<dbReference type="Pfam" id="PF05226">
    <property type="entry name" value="CHASE2"/>
    <property type="match status" value="1"/>
</dbReference>
<dbReference type="GO" id="GO:0035556">
    <property type="term" value="P:intracellular signal transduction"/>
    <property type="evidence" value="ECO:0007669"/>
    <property type="project" value="InterPro"/>
</dbReference>
<keyword evidence="1" id="KW-0472">Membrane</keyword>
<proteinExistence type="predicted"/>
<dbReference type="AlphaFoldDB" id="A0A926P104"/>
<sequence length="744" mass="79979">MRGIVRRLTGKRALVTVAAILGLTAATGLRAINPDFVTAVRELTFDYYQRFSPRPYAAAPVRVADIDEASIAKYGQWPWPRTRLAELVTTLTDMGAAVIAFDIVFSEPDRTSPTRITESLSLDDAGDPQALKALLDRLPDNDESFAAALAQSPSVLGFAARRDTQGRAPASKSGFAYGGTDPVKILPAFPSALPSLAILENEASGIGGISLSAKDQSGVVRRAPLLFSDGKQLYPGLAVEALRVAQGAKGLLVKTTGASGQTDTGNPAITDVKIGAFTVPTTADGEMWVYFDHERPERYVSVKDILDPEKRAEVTPLVEGQIVFVGTSAAGLRDIRATPLGELVPGVTIHAQATEQIINGNYLTRPDWANGAETLATFLVGIVVILALPMIGAIGTGLLGAGAAAAMIGGSYYFFLKDGLLIDPIYPSFATFMVFAVTTALLYFLTEREKRFVRHAFSQYLSPDLVTQLENSPEQLVLGGEMRPMTILFMDIRGFTPISEQLTPTELVSFLNTLLSPLSDAIQAEQGTIDKYIGDSIMAFWNAPLMIEAHASHACRAALDMLATVDRLNEEDAFGFKARKLKTQTVKIGIGLNSGEACVGNMGSDKRFNYSVIGDAVNVASRIESSCKAVGAELLVSDETRNEAPEFAYLEAGEIPLKGKSEAVRLFALVGSEKLRTSEGFRKLSRLHADLMEALRDGEPKKAERLLIDCRSAAPDHLQHFYDRFGERIAALEAAKVAAGDAAQ</sequence>
<evidence type="ECO:0000313" key="3">
    <source>
        <dbReference type="EMBL" id="MBD1547340.1"/>
    </source>
</evidence>
<gene>
    <name evidence="3" type="ORF">HK439_13815</name>
</gene>
<protein>
    <submittedName>
        <fullName evidence="3">Adenylate/guanylate cyclase domain-containing protein</fullName>
    </submittedName>
</protein>
<dbReference type="InterPro" id="IPR029787">
    <property type="entry name" value="Nucleotide_cyclase"/>
</dbReference>
<dbReference type="InterPro" id="IPR001054">
    <property type="entry name" value="A/G_cyclase"/>
</dbReference>
<dbReference type="PROSITE" id="PS50125">
    <property type="entry name" value="GUANYLATE_CYCLASE_2"/>
    <property type="match status" value="1"/>
</dbReference>
<dbReference type="SMART" id="SM00044">
    <property type="entry name" value="CYCc"/>
    <property type="match status" value="1"/>
</dbReference>
<dbReference type="InterPro" id="IPR007890">
    <property type="entry name" value="CHASE2"/>
</dbReference>
<evidence type="ECO:0000256" key="1">
    <source>
        <dbReference type="SAM" id="Phobius"/>
    </source>
</evidence>
<dbReference type="EMBL" id="JABFCZ010000014">
    <property type="protein sequence ID" value="MBD1547340.1"/>
    <property type="molecule type" value="Genomic_DNA"/>
</dbReference>
<name>A0A926P104_9HYPH</name>
<evidence type="ECO:0000259" key="2">
    <source>
        <dbReference type="PROSITE" id="PS50125"/>
    </source>
</evidence>
<dbReference type="RefSeq" id="WP_190292095.1">
    <property type="nucleotide sequence ID" value="NZ_JABFCZ010000014.1"/>
</dbReference>
<keyword evidence="1" id="KW-0812">Transmembrane</keyword>
<dbReference type="Proteomes" id="UP000598467">
    <property type="component" value="Unassembled WGS sequence"/>
</dbReference>
<dbReference type="Pfam" id="PF00211">
    <property type="entry name" value="Guanylate_cyc"/>
    <property type="match status" value="1"/>
</dbReference>
<feature type="domain" description="Guanylate cyclase" evidence="2">
    <location>
        <begin position="486"/>
        <end position="624"/>
    </location>
</feature>
<feature type="transmembrane region" description="Helical" evidence="1">
    <location>
        <begin position="426"/>
        <end position="445"/>
    </location>
</feature>
<keyword evidence="1" id="KW-1133">Transmembrane helix</keyword>
<comment type="caution">
    <text evidence="3">The sequence shown here is derived from an EMBL/GenBank/DDBJ whole genome shotgun (WGS) entry which is preliminary data.</text>
</comment>
<evidence type="ECO:0000313" key="4">
    <source>
        <dbReference type="Proteomes" id="UP000598467"/>
    </source>
</evidence>
<dbReference type="Gene3D" id="3.30.70.1230">
    <property type="entry name" value="Nucleotide cyclase"/>
    <property type="match status" value="1"/>
</dbReference>
<organism evidence="3 4">
    <name type="scientific">Roseibium aggregatum</name>
    <dbReference type="NCBI Taxonomy" id="187304"/>
    <lineage>
        <taxon>Bacteria</taxon>
        <taxon>Pseudomonadati</taxon>
        <taxon>Pseudomonadota</taxon>
        <taxon>Alphaproteobacteria</taxon>
        <taxon>Hyphomicrobiales</taxon>
        <taxon>Stappiaceae</taxon>
        <taxon>Roseibium</taxon>
    </lineage>
</organism>
<dbReference type="InterPro" id="IPR050697">
    <property type="entry name" value="Adenylyl/Guanylyl_Cyclase_3/4"/>
</dbReference>
<accession>A0A926P104</accession>
<dbReference type="SMART" id="SM01080">
    <property type="entry name" value="CHASE2"/>
    <property type="match status" value="1"/>
</dbReference>
<dbReference type="GO" id="GO:0004016">
    <property type="term" value="F:adenylate cyclase activity"/>
    <property type="evidence" value="ECO:0007669"/>
    <property type="project" value="UniProtKB-ARBA"/>
</dbReference>
<feature type="transmembrane region" description="Helical" evidence="1">
    <location>
        <begin position="368"/>
        <end position="388"/>
    </location>
</feature>
<dbReference type="SUPFAM" id="SSF55073">
    <property type="entry name" value="Nucleotide cyclase"/>
    <property type="match status" value="1"/>
</dbReference>
<feature type="transmembrane region" description="Helical" evidence="1">
    <location>
        <begin position="395"/>
        <end position="414"/>
    </location>
</feature>
<dbReference type="PANTHER" id="PTHR43081">
    <property type="entry name" value="ADENYLATE CYCLASE, TERMINAL-DIFFERENTIATION SPECIFIC-RELATED"/>
    <property type="match status" value="1"/>
</dbReference>
<dbReference type="GO" id="GO:0006171">
    <property type="term" value="P:cAMP biosynthetic process"/>
    <property type="evidence" value="ECO:0007669"/>
    <property type="project" value="TreeGrafter"/>
</dbReference>
<dbReference type="CDD" id="cd07302">
    <property type="entry name" value="CHD"/>
    <property type="match status" value="1"/>
</dbReference>
<reference evidence="3" key="1">
    <citation type="submission" date="2020-05" db="EMBL/GenBank/DDBJ databases">
        <title>Identification of trans-AT polyketide cluster in two marine bacteria, producers of a novel glutaramide-containing polyketide sesbanimide D and analogs.</title>
        <authorList>
            <person name="Kacar D."/>
            <person name="Rodriguez P."/>
            <person name="Canedo L."/>
            <person name="Gonzalez E."/>
            <person name="Galan B."/>
            <person name="De La Calle F."/>
            <person name="Garcia J.L."/>
        </authorList>
    </citation>
    <scope>NUCLEOTIDE SEQUENCE</scope>
    <source>
        <strain evidence="3">PHM038</strain>
    </source>
</reference>
<dbReference type="PANTHER" id="PTHR43081:SF1">
    <property type="entry name" value="ADENYLATE CYCLASE, TERMINAL-DIFFERENTIATION SPECIFIC"/>
    <property type="match status" value="1"/>
</dbReference>